<sequence length="194" mass="21783">MPVGVHAVTSPAQTALDLARAERFLPAVAIADQAIWGDRPGGALTSIDDLWTRLEADPGHRGDARAARVFAFAQPLAANVRESQSRVVIARLGFPRPRLQERRVLLSGRVAYADLYFPDYDHWCEIDGRAKYADPLFLDGRTPQQALIDEKNRENEIRRIVRAFSRWEATDADHPRRIWDILTSAGLPTPLPRP</sequence>
<dbReference type="Proteomes" id="UP000325516">
    <property type="component" value="Chromosome"/>
</dbReference>
<proteinExistence type="predicted"/>
<organism evidence="1 2">
    <name type="scientific">Microbacterium lushaniae</name>
    <dbReference type="NCBI Taxonomy" id="2614639"/>
    <lineage>
        <taxon>Bacteria</taxon>
        <taxon>Bacillati</taxon>
        <taxon>Actinomycetota</taxon>
        <taxon>Actinomycetes</taxon>
        <taxon>Micrococcales</taxon>
        <taxon>Microbacteriaceae</taxon>
        <taxon>Microbacterium</taxon>
    </lineage>
</organism>
<name>A0A5J6L8I3_9MICO</name>
<dbReference type="KEGG" id="mlz:F6J85_05000"/>
<gene>
    <name evidence="1" type="ORF">F6J85_05000</name>
</gene>
<evidence type="ECO:0000313" key="2">
    <source>
        <dbReference type="Proteomes" id="UP000325516"/>
    </source>
</evidence>
<protein>
    <submittedName>
        <fullName evidence="1">Uncharacterized protein</fullName>
    </submittedName>
</protein>
<dbReference type="EMBL" id="CP044232">
    <property type="protein sequence ID" value="QEW04793.1"/>
    <property type="molecule type" value="Genomic_DNA"/>
</dbReference>
<evidence type="ECO:0000313" key="1">
    <source>
        <dbReference type="EMBL" id="QEW04793.1"/>
    </source>
</evidence>
<reference evidence="2" key="1">
    <citation type="submission" date="2019-09" db="EMBL/GenBank/DDBJ databases">
        <title>Mumia zhuanghuii sp. nov. isolated from the intestinal contents of plateau pika (Ochotona curzoniae) in the Qinghai-Tibet plateau of China.</title>
        <authorList>
            <person name="Tian Z."/>
        </authorList>
    </citation>
    <scope>NUCLEOTIDE SEQUENCE [LARGE SCALE GENOMIC DNA]</scope>
    <source>
        <strain evidence="2">L-031</strain>
    </source>
</reference>
<keyword evidence="2" id="KW-1185">Reference proteome</keyword>
<accession>A0A5J6L8I3</accession>
<dbReference type="AlphaFoldDB" id="A0A5J6L8I3"/>